<feature type="signal peptide" evidence="1">
    <location>
        <begin position="1"/>
        <end position="26"/>
    </location>
</feature>
<feature type="domain" description="GP-PDE" evidence="2">
    <location>
        <begin position="27"/>
        <end position="201"/>
    </location>
</feature>
<sequence>MLTPSIKKNMHWIGVALLALTQSAISWELIAHRGVFHDQQTVYNTAENSLDAMVHAMAMRGVNGVEVDIRVSKDGVLFAFHDPNLNALTEKDNAGGTLNWVNVALKTREAPKAIPFSSLPAEDLVGTPLKIYGRGGYIVNRESASDPGLVTLEKLLETLKPANAQFTIMLDVQAPFIADKSAALIRRMGLQHQVRIKFWATLAIDPKFTGYNGADTCYRYARAHGWGGIQIIPEINEVNLVKGTDKLRVFGTTLSVGEYLDCWANAQKDHSGNGAAFMESVSAMYGNDVNPPTEAAANQAFDWAEKNGRKKVSVVVLPDACTFAVGRRGGRRFWRVDKGVGGFSQQQDQVTRRLAFCDKRADQCVIDVMGDFANYRASADYDNYLNFLCPYHGAK</sequence>
<evidence type="ECO:0000313" key="4">
    <source>
        <dbReference type="Proteomes" id="UP000016931"/>
    </source>
</evidence>
<evidence type="ECO:0000259" key="2">
    <source>
        <dbReference type="PROSITE" id="PS51704"/>
    </source>
</evidence>
<dbReference type="STRING" id="692275.M3CFZ1"/>
<dbReference type="EMBL" id="KB456264">
    <property type="protein sequence ID" value="EMF12723.1"/>
    <property type="molecule type" value="Genomic_DNA"/>
</dbReference>
<evidence type="ECO:0000256" key="1">
    <source>
        <dbReference type="SAM" id="SignalP"/>
    </source>
</evidence>
<dbReference type="GO" id="GO:0006629">
    <property type="term" value="P:lipid metabolic process"/>
    <property type="evidence" value="ECO:0007669"/>
    <property type="project" value="InterPro"/>
</dbReference>
<keyword evidence="1" id="KW-0732">Signal</keyword>
<dbReference type="InterPro" id="IPR017946">
    <property type="entry name" value="PLC-like_Pdiesterase_TIM-brl"/>
</dbReference>
<dbReference type="RefSeq" id="XP_016760844.1">
    <property type="nucleotide sequence ID" value="XM_016900726.1"/>
</dbReference>
<dbReference type="Proteomes" id="UP000016931">
    <property type="component" value="Unassembled WGS sequence"/>
</dbReference>
<dbReference type="PROSITE" id="PS51704">
    <property type="entry name" value="GP_PDE"/>
    <property type="match status" value="1"/>
</dbReference>
<dbReference type="SUPFAM" id="SSF51695">
    <property type="entry name" value="PLC-like phosphodiesterases"/>
    <property type="match status" value="1"/>
</dbReference>
<dbReference type="Pfam" id="PF03009">
    <property type="entry name" value="GDPD"/>
    <property type="match status" value="1"/>
</dbReference>
<name>M3CFZ1_SPHMS</name>
<feature type="chain" id="PRO_5004032462" description="GP-PDE domain-containing protein" evidence="1">
    <location>
        <begin position="27"/>
        <end position="395"/>
    </location>
</feature>
<accession>M3CFZ1</accession>
<proteinExistence type="predicted"/>
<keyword evidence="4" id="KW-1185">Reference proteome</keyword>
<dbReference type="AlphaFoldDB" id="M3CFZ1"/>
<evidence type="ECO:0000313" key="3">
    <source>
        <dbReference type="EMBL" id="EMF12723.1"/>
    </source>
</evidence>
<organism evidence="3 4">
    <name type="scientific">Sphaerulina musiva (strain SO2202)</name>
    <name type="common">Poplar stem canker fungus</name>
    <name type="synonym">Septoria musiva</name>
    <dbReference type="NCBI Taxonomy" id="692275"/>
    <lineage>
        <taxon>Eukaryota</taxon>
        <taxon>Fungi</taxon>
        <taxon>Dikarya</taxon>
        <taxon>Ascomycota</taxon>
        <taxon>Pezizomycotina</taxon>
        <taxon>Dothideomycetes</taxon>
        <taxon>Dothideomycetidae</taxon>
        <taxon>Mycosphaerellales</taxon>
        <taxon>Mycosphaerellaceae</taxon>
        <taxon>Sphaerulina</taxon>
    </lineage>
</organism>
<dbReference type="PANTHER" id="PTHR43805">
    <property type="entry name" value="GLYCEROPHOSPHORYL DIESTER PHOSPHODIESTERASE"/>
    <property type="match status" value="1"/>
</dbReference>
<dbReference type="OMA" id="SAISWEL"/>
<dbReference type="GO" id="GO:0008081">
    <property type="term" value="F:phosphoric diester hydrolase activity"/>
    <property type="evidence" value="ECO:0007669"/>
    <property type="project" value="InterPro"/>
</dbReference>
<dbReference type="InterPro" id="IPR030395">
    <property type="entry name" value="GP_PDE_dom"/>
</dbReference>
<dbReference type="OrthoDB" id="1058301at2759"/>
<gene>
    <name evidence="3" type="ORF">SEPMUDRAFT_108195</name>
</gene>
<dbReference type="HOGENOM" id="CLU_698616_0_0_1"/>
<dbReference type="GeneID" id="27897863"/>
<dbReference type="Gene3D" id="3.20.20.190">
    <property type="entry name" value="Phosphatidylinositol (PI) phosphodiesterase"/>
    <property type="match status" value="1"/>
</dbReference>
<dbReference type="PANTHER" id="PTHR43805:SF1">
    <property type="entry name" value="GP-PDE DOMAIN-CONTAINING PROTEIN"/>
    <property type="match status" value="1"/>
</dbReference>
<reference evidence="3 4" key="1">
    <citation type="journal article" date="2012" name="PLoS Pathog.">
        <title>Diverse lifestyles and strategies of plant pathogenesis encoded in the genomes of eighteen Dothideomycetes fungi.</title>
        <authorList>
            <person name="Ohm R.A."/>
            <person name="Feau N."/>
            <person name="Henrissat B."/>
            <person name="Schoch C.L."/>
            <person name="Horwitz B.A."/>
            <person name="Barry K.W."/>
            <person name="Condon B.J."/>
            <person name="Copeland A.C."/>
            <person name="Dhillon B."/>
            <person name="Glaser F."/>
            <person name="Hesse C.N."/>
            <person name="Kosti I."/>
            <person name="LaButti K."/>
            <person name="Lindquist E.A."/>
            <person name="Lucas S."/>
            <person name="Salamov A.A."/>
            <person name="Bradshaw R.E."/>
            <person name="Ciuffetti L."/>
            <person name="Hamelin R.C."/>
            <person name="Kema G.H.J."/>
            <person name="Lawrence C."/>
            <person name="Scott J.A."/>
            <person name="Spatafora J.W."/>
            <person name="Turgeon B.G."/>
            <person name="de Wit P.J.G.M."/>
            <person name="Zhong S."/>
            <person name="Goodwin S.B."/>
            <person name="Grigoriev I.V."/>
        </authorList>
    </citation>
    <scope>NUCLEOTIDE SEQUENCE [LARGE SCALE GENOMIC DNA]</scope>
    <source>
        <strain evidence="3 4">SO2202</strain>
    </source>
</reference>
<protein>
    <recommendedName>
        <fullName evidence="2">GP-PDE domain-containing protein</fullName>
    </recommendedName>
</protein>